<reference evidence="2" key="1">
    <citation type="submission" date="2021-01" db="EMBL/GenBank/DDBJ databases">
        <authorList>
            <person name="Corre E."/>
            <person name="Pelletier E."/>
            <person name="Niang G."/>
            <person name="Scheremetjew M."/>
            <person name="Finn R."/>
            <person name="Kale V."/>
            <person name="Holt S."/>
            <person name="Cochrane G."/>
            <person name="Meng A."/>
            <person name="Brown T."/>
            <person name="Cohen L."/>
        </authorList>
    </citation>
    <scope>NUCLEOTIDE SEQUENCE</scope>
    <source>
        <strain evidence="2">UTEX LB 985</strain>
    </source>
</reference>
<protein>
    <submittedName>
        <fullName evidence="2">Uncharacterized protein</fullName>
    </submittedName>
</protein>
<name>A0A7S2E2F5_9EUKA</name>
<gene>
    <name evidence="2" type="ORF">CBRE1094_LOCUS22577</name>
</gene>
<sequence>MWRDSAIIRSHAVVVDLLAAPSAPESDPEPTAKETATRWLDGNLEDYELSDSEGEQSQDNSCQPPLSLTSWAWPRTSRVPPKAFDCTLVSSFGLDASGVRLAVHAYGVALRDLSGELLRIIPIEHITHWGSSGGVFTLHISTNLEHFEKISMRLEALAELSNALQLSSSAQVERVKREAMNAPRRSDSGLALRVLAVSPDRPSGSLVQRERSYSGAGDKQALSMPSSSSRALRCSFSRMRRRGRVDSNEKRLSNCGLPKPRPPPEDVHQWTLF</sequence>
<feature type="region of interest" description="Disordered" evidence="1">
    <location>
        <begin position="201"/>
        <end position="273"/>
    </location>
</feature>
<organism evidence="2">
    <name type="scientific">Haptolina brevifila</name>
    <dbReference type="NCBI Taxonomy" id="156173"/>
    <lineage>
        <taxon>Eukaryota</taxon>
        <taxon>Haptista</taxon>
        <taxon>Haptophyta</taxon>
        <taxon>Prymnesiophyceae</taxon>
        <taxon>Prymnesiales</taxon>
        <taxon>Prymnesiaceae</taxon>
        <taxon>Haptolina</taxon>
    </lineage>
</organism>
<accession>A0A7S2E2F5</accession>
<dbReference type="AlphaFoldDB" id="A0A7S2E2F5"/>
<feature type="compositionally biased region" description="Basic and acidic residues" evidence="1">
    <location>
        <begin position="262"/>
        <end position="273"/>
    </location>
</feature>
<evidence type="ECO:0000313" key="2">
    <source>
        <dbReference type="EMBL" id="CAD9470991.1"/>
    </source>
</evidence>
<proteinExistence type="predicted"/>
<feature type="compositionally biased region" description="Low complexity" evidence="1">
    <location>
        <begin position="223"/>
        <end position="237"/>
    </location>
</feature>
<dbReference type="EMBL" id="HBGU01041446">
    <property type="protein sequence ID" value="CAD9470991.1"/>
    <property type="molecule type" value="Transcribed_RNA"/>
</dbReference>
<evidence type="ECO:0000256" key="1">
    <source>
        <dbReference type="SAM" id="MobiDB-lite"/>
    </source>
</evidence>